<dbReference type="Gene3D" id="3.40.50.300">
    <property type="entry name" value="P-loop containing nucleotide triphosphate hydrolases"/>
    <property type="match status" value="1"/>
</dbReference>
<feature type="binding site" evidence="8">
    <location>
        <begin position="8"/>
        <end position="15"/>
    </location>
    <ligand>
        <name>ATP</name>
        <dbReference type="ChEBI" id="CHEBI:30616"/>
    </ligand>
</feature>
<evidence type="ECO:0000256" key="6">
    <source>
        <dbReference type="ARBA" id="ARBA00022840"/>
    </source>
</evidence>
<dbReference type="Pfam" id="PF02223">
    <property type="entry name" value="Thymidylate_kin"/>
    <property type="match status" value="1"/>
</dbReference>
<proteinExistence type="inferred from homology"/>
<keyword evidence="11" id="KW-1185">Reference proteome</keyword>
<evidence type="ECO:0000256" key="3">
    <source>
        <dbReference type="ARBA" id="ARBA00022727"/>
    </source>
</evidence>
<evidence type="ECO:0000256" key="8">
    <source>
        <dbReference type="HAMAP-Rule" id="MF_00165"/>
    </source>
</evidence>
<dbReference type="CDD" id="cd01672">
    <property type="entry name" value="TMPK"/>
    <property type="match status" value="1"/>
</dbReference>
<keyword evidence="2 8" id="KW-0808">Transferase</keyword>
<keyword evidence="5 8" id="KW-0418">Kinase</keyword>
<comment type="caution">
    <text evidence="10">The sequence shown here is derived from an EMBL/GenBank/DDBJ whole genome shotgun (WGS) entry which is preliminary data.</text>
</comment>
<dbReference type="PANTHER" id="PTHR10344:SF4">
    <property type="entry name" value="UMP-CMP KINASE 2, MITOCHONDRIAL"/>
    <property type="match status" value="1"/>
</dbReference>
<dbReference type="SUPFAM" id="SSF52540">
    <property type="entry name" value="P-loop containing nucleoside triphosphate hydrolases"/>
    <property type="match status" value="1"/>
</dbReference>
<dbReference type="GO" id="GO:0006227">
    <property type="term" value="P:dUDP biosynthetic process"/>
    <property type="evidence" value="ECO:0007669"/>
    <property type="project" value="TreeGrafter"/>
</dbReference>
<evidence type="ECO:0000313" key="11">
    <source>
        <dbReference type="Proteomes" id="UP000253934"/>
    </source>
</evidence>
<evidence type="ECO:0000313" key="10">
    <source>
        <dbReference type="EMBL" id="RDB36461.1"/>
    </source>
</evidence>
<dbReference type="HAMAP" id="MF_00165">
    <property type="entry name" value="Thymidylate_kinase"/>
    <property type="match status" value="1"/>
</dbReference>
<dbReference type="PROSITE" id="PS01331">
    <property type="entry name" value="THYMIDYLATE_KINASE"/>
    <property type="match status" value="1"/>
</dbReference>
<evidence type="ECO:0000256" key="7">
    <source>
        <dbReference type="ARBA" id="ARBA00048743"/>
    </source>
</evidence>
<dbReference type="GO" id="GO:0004798">
    <property type="term" value="F:dTMP kinase activity"/>
    <property type="evidence" value="ECO:0007669"/>
    <property type="project" value="UniProtKB-UniRule"/>
</dbReference>
<name>A0A369KPE3_9BACT</name>
<dbReference type="InterPro" id="IPR027417">
    <property type="entry name" value="P-loop_NTPase"/>
</dbReference>
<gene>
    <name evidence="8 10" type="primary">tmk</name>
    <name evidence="10" type="ORF">DCC88_04850</name>
</gene>
<evidence type="ECO:0000256" key="1">
    <source>
        <dbReference type="ARBA" id="ARBA00009776"/>
    </source>
</evidence>
<dbReference type="EC" id="2.7.4.9" evidence="8"/>
<dbReference type="GO" id="GO:0005829">
    <property type="term" value="C:cytosol"/>
    <property type="evidence" value="ECO:0007669"/>
    <property type="project" value="TreeGrafter"/>
</dbReference>
<comment type="catalytic activity">
    <reaction evidence="7 8">
        <text>dTMP + ATP = dTDP + ADP</text>
        <dbReference type="Rhea" id="RHEA:13517"/>
        <dbReference type="ChEBI" id="CHEBI:30616"/>
        <dbReference type="ChEBI" id="CHEBI:58369"/>
        <dbReference type="ChEBI" id="CHEBI:63528"/>
        <dbReference type="ChEBI" id="CHEBI:456216"/>
        <dbReference type="EC" id="2.7.4.9"/>
    </reaction>
</comment>
<evidence type="ECO:0000259" key="9">
    <source>
        <dbReference type="Pfam" id="PF02223"/>
    </source>
</evidence>
<keyword evidence="3 8" id="KW-0545">Nucleotide biosynthesis</keyword>
<evidence type="ECO:0000256" key="2">
    <source>
        <dbReference type="ARBA" id="ARBA00022679"/>
    </source>
</evidence>
<evidence type="ECO:0000256" key="5">
    <source>
        <dbReference type="ARBA" id="ARBA00022777"/>
    </source>
</evidence>
<sequence>MAFIVFEGGEGVGKSTQIDRLFKALQHKHKACCRTREPGGTPFAENIRGLFKTIDAHSDAPLPLTELLLIAAARHQHIQKFIKPELNKGAIVLCDRFVDSTYVYQNIVGKVSKQVVDDILGVVLDEICPDLTFVFTATLENSLARIHKEKSRVSDRLDSYDESVHAAIHKGYFTVFDTPYAYPSGKVPHRILVDANASIEQVFDVIQCAVAQHLGINL</sequence>
<dbReference type="EMBL" id="QOVW01000060">
    <property type="protein sequence ID" value="RDB36461.1"/>
    <property type="molecule type" value="Genomic_DNA"/>
</dbReference>
<comment type="similarity">
    <text evidence="1 8">Belongs to the thymidylate kinase family.</text>
</comment>
<accession>A0A369KPE3</accession>
<dbReference type="InterPro" id="IPR018094">
    <property type="entry name" value="Thymidylate_kinase"/>
</dbReference>
<dbReference type="Proteomes" id="UP000253934">
    <property type="component" value="Unassembled WGS sequence"/>
</dbReference>
<dbReference type="PANTHER" id="PTHR10344">
    <property type="entry name" value="THYMIDYLATE KINASE"/>
    <property type="match status" value="1"/>
</dbReference>
<reference evidence="10" key="1">
    <citation type="submission" date="2018-04" db="EMBL/GenBank/DDBJ databases">
        <title>Draft genome sequence of the Candidatus Spirobacillus cienkowskii, a pathogen of freshwater Daphnia species, reconstructed from hemolymph metagenomic reads.</title>
        <authorList>
            <person name="Bresciani L."/>
            <person name="Lemos L.N."/>
            <person name="Wale N."/>
            <person name="Lin J.Y."/>
            <person name="Fernandes G.R."/>
            <person name="Duffy M.A."/>
            <person name="Rodrigues J.M."/>
        </authorList>
    </citation>
    <scope>NUCLEOTIDE SEQUENCE [LARGE SCALE GENOMIC DNA]</scope>
    <source>
        <strain evidence="10">Binning01</strain>
    </source>
</reference>
<dbReference type="GO" id="GO:0006235">
    <property type="term" value="P:dTTP biosynthetic process"/>
    <property type="evidence" value="ECO:0007669"/>
    <property type="project" value="UniProtKB-UniRule"/>
</dbReference>
<organism evidence="10 11">
    <name type="scientific">Spirobacillus cienkowskii</name>
    <dbReference type="NCBI Taxonomy" id="495820"/>
    <lineage>
        <taxon>Bacteria</taxon>
        <taxon>Pseudomonadati</taxon>
        <taxon>Bdellovibrionota</taxon>
        <taxon>Oligoflexia</taxon>
        <taxon>Silvanigrellales</taxon>
        <taxon>Spirobacillus</taxon>
    </lineage>
</organism>
<dbReference type="InterPro" id="IPR018095">
    <property type="entry name" value="Thymidylate_kin_CS"/>
</dbReference>
<dbReference type="InterPro" id="IPR039430">
    <property type="entry name" value="Thymidylate_kin-like_dom"/>
</dbReference>
<evidence type="ECO:0000256" key="4">
    <source>
        <dbReference type="ARBA" id="ARBA00022741"/>
    </source>
</evidence>
<feature type="domain" description="Thymidylate kinase-like" evidence="9">
    <location>
        <begin position="6"/>
        <end position="179"/>
    </location>
</feature>
<comment type="function">
    <text evidence="8">Phosphorylation of dTMP to form dTDP in both de novo and salvage pathways of dTTP synthesis.</text>
</comment>
<dbReference type="NCBIfam" id="TIGR00041">
    <property type="entry name" value="DTMP_kinase"/>
    <property type="match status" value="1"/>
</dbReference>
<protein>
    <recommendedName>
        <fullName evidence="8">Thymidylate kinase</fullName>
        <ecNumber evidence="8">2.7.4.9</ecNumber>
    </recommendedName>
    <alternativeName>
        <fullName evidence="8">dTMP kinase</fullName>
    </alternativeName>
</protein>
<keyword evidence="6 8" id="KW-0067">ATP-binding</keyword>
<dbReference type="GO" id="GO:0005524">
    <property type="term" value="F:ATP binding"/>
    <property type="evidence" value="ECO:0007669"/>
    <property type="project" value="UniProtKB-UniRule"/>
</dbReference>
<dbReference type="GO" id="GO:0006233">
    <property type="term" value="P:dTDP biosynthetic process"/>
    <property type="evidence" value="ECO:0007669"/>
    <property type="project" value="InterPro"/>
</dbReference>
<dbReference type="AlphaFoldDB" id="A0A369KPE3"/>
<keyword evidence="4 8" id="KW-0547">Nucleotide-binding</keyword>